<dbReference type="InterPro" id="IPR007505">
    <property type="entry name" value="PDDEXK_7"/>
</dbReference>
<name>A0A5M6CKL0_9BACT</name>
<proteinExistence type="predicted"/>
<accession>A0A5M6CKL0</accession>
<dbReference type="Pfam" id="PF04411">
    <property type="entry name" value="PDDEXK_7"/>
    <property type="match status" value="1"/>
</dbReference>
<organism evidence="2 3">
    <name type="scientific">Taibaiella lutea</name>
    <dbReference type="NCBI Taxonomy" id="2608001"/>
    <lineage>
        <taxon>Bacteria</taxon>
        <taxon>Pseudomonadati</taxon>
        <taxon>Bacteroidota</taxon>
        <taxon>Chitinophagia</taxon>
        <taxon>Chitinophagales</taxon>
        <taxon>Chitinophagaceae</taxon>
        <taxon>Taibaiella</taxon>
    </lineage>
</organism>
<feature type="domain" description="DUF2357" evidence="1">
    <location>
        <begin position="80"/>
        <end position="330"/>
    </location>
</feature>
<dbReference type="InterPro" id="IPR018633">
    <property type="entry name" value="DUF2357"/>
</dbReference>
<evidence type="ECO:0000259" key="1">
    <source>
        <dbReference type="Pfam" id="PF09823"/>
    </source>
</evidence>
<sequence>MTSSTFEILLNNKSSIKITLWGEQSDENSILKIDAAEAFENGEAEIQIKEGLSYEYQLESGYSFDSHELIKTSRSNSNSGRIVPNIYVGTISFDILNEERQKCGVLKLEVRSVKTDYRGDYRMMLEDITEKCTDLILQHSSPVTQLLETDFEQDPSTLYQRFAFIKSVLDSEEFKDAIHKIVINPVTKWMTVEAERDIRNLKRFDSNVMRQISGSSNRINIPEFHTLNQKGILRTLPQKINSYSKKESIDTPENKFVKYALESFLDLVGKIKIIVDTKTRLHSEAAILEDQLEQFLNHSVFKEVSRLNTLPLNSPVLQRKEGYREVFRAWLMFELAAKLVWHGGDDVYSAGKRDVAKLYEYWLFFKLLDIVNEIFNIKPKGLDQLITPINKNVIGGTLGLNLKGGKRIAIEGTYKNEIRNLKIEFSFNRSFSGKKEYPSGGSWTKDMRPDYTLSIWPEAISQEEAEREELIVHIHFDAKYKVENLKELFGDDPENDANEENIQNSLNKEKEEEAKGNFKRVDLLKMHAYKDAIRRTGGVYVLYPGKSNEPYSKKGFHEILPGLGAFAIRPDKANDGSLEVKQFLNEVVRHFLNRASQREKAAYRTYDIHKDSLSDEVHEPIPEAYGNNRSLMPDETFVLVAFYKSEEQLKWIEENGLYNLRTGSNRGSLNLDCGVTSVRYLLLHGNNETKTARLIKLNDKGPRIFSKQDMVLKNYPNPRGEFYLVYKIENEVEEEFKDKIWDITKLKNYQTGRGSGMPFSVTLSQLMKAIVKD</sequence>
<protein>
    <submittedName>
        <fullName evidence="2">DUF2357 domain-containing protein</fullName>
    </submittedName>
</protein>
<evidence type="ECO:0000313" key="3">
    <source>
        <dbReference type="Proteomes" id="UP000323632"/>
    </source>
</evidence>
<dbReference type="EMBL" id="VWSH01000002">
    <property type="protein sequence ID" value="KAA5534512.1"/>
    <property type="molecule type" value="Genomic_DNA"/>
</dbReference>
<comment type="caution">
    <text evidence="2">The sequence shown here is derived from an EMBL/GenBank/DDBJ whole genome shotgun (WGS) entry which is preliminary data.</text>
</comment>
<dbReference type="Pfam" id="PF09823">
    <property type="entry name" value="DUF2357"/>
    <property type="match status" value="1"/>
</dbReference>
<dbReference type="RefSeq" id="WP_150032192.1">
    <property type="nucleotide sequence ID" value="NZ_VWSH01000002.1"/>
</dbReference>
<reference evidence="2 3" key="1">
    <citation type="submission" date="2019-09" db="EMBL/GenBank/DDBJ databases">
        <title>Genome sequence and assembly of Taibaiella sp.</title>
        <authorList>
            <person name="Chhetri G."/>
        </authorList>
    </citation>
    <scope>NUCLEOTIDE SEQUENCE [LARGE SCALE GENOMIC DNA]</scope>
    <source>
        <strain evidence="2 3">KVB11</strain>
    </source>
</reference>
<dbReference type="AlphaFoldDB" id="A0A5M6CKL0"/>
<gene>
    <name evidence="2" type="ORF">F0919_07780</name>
</gene>
<keyword evidence="3" id="KW-1185">Reference proteome</keyword>
<evidence type="ECO:0000313" key="2">
    <source>
        <dbReference type="EMBL" id="KAA5534512.1"/>
    </source>
</evidence>
<dbReference type="Proteomes" id="UP000323632">
    <property type="component" value="Unassembled WGS sequence"/>
</dbReference>